<dbReference type="SUPFAM" id="SSF51735">
    <property type="entry name" value="NAD(P)-binding Rossmann-fold domains"/>
    <property type="match status" value="1"/>
</dbReference>
<feature type="domain" description="RmlD-like substrate binding" evidence="1">
    <location>
        <begin position="5"/>
        <end position="297"/>
    </location>
</feature>
<dbReference type="GO" id="GO:0048270">
    <property type="term" value="F:methionine adenosyltransferase regulator activity"/>
    <property type="evidence" value="ECO:0007669"/>
    <property type="project" value="TreeGrafter"/>
</dbReference>
<dbReference type="FunFam" id="3.40.50.720:FF:000357">
    <property type="entry name" value="Methionine adenosyltransferase 2 subunit beta"/>
    <property type="match status" value="1"/>
</dbReference>
<dbReference type="GO" id="GO:0048269">
    <property type="term" value="C:methionine adenosyltransferase complex"/>
    <property type="evidence" value="ECO:0007669"/>
    <property type="project" value="TreeGrafter"/>
</dbReference>
<dbReference type="OrthoDB" id="6235964at2759"/>
<dbReference type="InterPro" id="IPR029903">
    <property type="entry name" value="RmlD-like-bd"/>
</dbReference>
<dbReference type="CDD" id="cd05254">
    <property type="entry name" value="dTDP_HR_like_SDR_e"/>
    <property type="match status" value="1"/>
</dbReference>
<dbReference type="Proteomes" id="UP000824596">
    <property type="component" value="Unassembled WGS sequence"/>
</dbReference>
<sequence length="317" mass="34720">MTRRTVLVTGATGLLGREVAKTFELGGWHVKRTGYSRADGVDVRRVDLRNADELAKALDENKPQVIVHCAAEKAPDKVDKDPEGARALNVAASRSLAKLAASRAILVIYVSTDYVFPGTPGDAPYEADAAPKPANLYGQTKADGERAVLEEFTRAGKQGLAVALRVPLLYGHAETPAESAVNVLMDSVWKAQTEGARIKMDHWARRYPTNTEDVGRVCRDVAAKYLDAAERQGLPRILQFSSQDVMTKYDICQRFGEVMGLSIASIEPNTQGNDPNASAQRPYDCHLSTKELGQLGIDVSTCDFTAWWRREVGAFRK</sequence>
<dbReference type="InterPro" id="IPR005913">
    <property type="entry name" value="dTDP_dehydrorham_reduct"/>
</dbReference>
<dbReference type="GeneID" id="68352305"/>
<dbReference type="GO" id="GO:0006556">
    <property type="term" value="P:S-adenosylmethionine biosynthetic process"/>
    <property type="evidence" value="ECO:0007669"/>
    <property type="project" value="TreeGrafter"/>
</dbReference>
<dbReference type="AlphaFoldDB" id="A0A9P8N1I9"/>
<proteinExistence type="predicted"/>
<evidence type="ECO:0000313" key="3">
    <source>
        <dbReference type="Proteomes" id="UP000824596"/>
    </source>
</evidence>
<accession>A0A9P8N1I9</accession>
<name>A0A9P8N1I9_9HYPO</name>
<reference evidence="2" key="1">
    <citation type="submission" date="2021-09" db="EMBL/GenBank/DDBJ databases">
        <title>A high-quality genome of the endoparasitic fungus Hirsutella rhossiliensis with a comparison of Hirsutella genomes reveals transposable elements contributing to genome size variation.</title>
        <authorList>
            <person name="Lin R."/>
            <person name="Jiao Y."/>
            <person name="Sun X."/>
            <person name="Ling J."/>
            <person name="Xie B."/>
            <person name="Cheng X."/>
        </authorList>
    </citation>
    <scope>NUCLEOTIDE SEQUENCE</scope>
    <source>
        <strain evidence="2">HR02</strain>
    </source>
</reference>
<dbReference type="Gene3D" id="3.40.50.720">
    <property type="entry name" value="NAD(P)-binding Rossmann-like Domain"/>
    <property type="match status" value="1"/>
</dbReference>
<dbReference type="Pfam" id="PF04321">
    <property type="entry name" value="RmlD_sub_bind"/>
    <property type="match status" value="1"/>
</dbReference>
<keyword evidence="3" id="KW-1185">Reference proteome</keyword>
<dbReference type="RefSeq" id="XP_044722673.1">
    <property type="nucleotide sequence ID" value="XM_044861647.1"/>
</dbReference>
<comment type="caution">
    <text evidence="2">The sequence shown here is derived from an EMBL/GenBank/DDBJ whole genome shotgun (WGS) entry which is preliminary data.</text>
</comment>
<protein>
    <submittedName>
        <fullName evidence="2">RmlD substrate binding domain-containing protein</fullName>
    </submittedName>
</protein>
<dbReference type="PANTHER" id="PTHR10491:SF4">
    <property type="entry name" value="METHIONINE ADENOSYLTRANSFERASE 2 SUBUNIT BETA"/>
    <property type="match status" value="1"/>
</dbReference>
<evidence type="ECO:0000313" key="2">
    <source>
        <dbReference type="EMBL" id="KAH0965160.1"/>
    </source>
</evidence>
<gene>
    <name evidence="2" type="ORF">HRG_03176</name>
</gene>
<dbReference type="InterPro" id="IPR036291">
    <property type="entry name" value="NAD(P)-bd_dom_sf"/>
</dbReference>
<dbReference type="EMBL" id="JAIZPD010000003">
    <property type="protein sequence ID" value="KAH0965160.1"/>
    <property type="molecule type" value="Genomic_DNA"/>
</dbReference>
<organism evidence="2 3">
    <name type="scientific">Hirsutella rhossiliensis</name>
    <dbReference type="NCBI Taxonomy" id="111463"/>
    <lineage>
        <taxon>Eukaryota</taxon>
        <taxon>Fungi</taxon>
        <taxon>Dikarya</taxon>
        <taxon>Ascomycota</taxon>
        <taxon>Pezizomycotina</taxon>
        <taxon>Sordariomycetes</taxon>
        <taxon>Hypocreomycetidae</taxon>
        <taxon>Hypocreales</taxon>
        <taxon>Ophiocordycipitaceae</taxon>
        <taxon>Hirsutella</taxon>
    </lineage>
</organism>
<dbReference type="PANTHER" id="PTHR10491">
    <property type="entry name" value="DTDP-4-DEHYDRORHAMNOSE REDUCTASE"/>
    <property type="match status" value="1"/>
</dbReference>
<evidence type="ECO:0000259" key="1">
    <source>
        <dbReference type="Pfam" id="PF04321"/>
    </source>
</evidence>